<evidence type="ECO:0000313" key="3">
    <source>
        <dbReference type="Proteomes" id="UP001446032"/>
    </source>
</evidence>
<dbReference type="RefSeq" id="WP_158583637.1">
    <property type="nucleotide sequence ID" value="NZ_JBBMEI010000191.1"/>
</dbReference>
<evidence type="ECO:0000259" key="1">
    <source>
        <dbReference type="Pfam" id="PF17389"/>
    </source>
</evidence>
<dbReference type="PANTHER" id="PTHR34987">
    <property type="entry name" value="C, PUTATIVE (AFU_ORTHOLOGUE AFUA_3G02880)-RELATED"/>
    <property type="match status" value="1"/>
</dbReference>
<proteinExistence type="predicted"/>
<dbReference type="Proteomes" id="UP001446032">
    <property type="component" value="Unassembled WGS sequence"/>
</dbReference>
<protein>
    <recommendedName>
        <fullName evidence="1">Alpha-L-rhamnosidase six-hairpin glycosidase domain-containing protein</fullName>
    </recommendedName>
</protein>
<keyword evidence="3" id="KW-1185">Reference proteome</keyword>
<dbReference type="InterPro" id="IPR012341">
    <property type="entry name" value="6hp_glycosidase-like_sf"/>
</dbReference>
<reference evidence="2 3" key="1">
    <citation type="submission" date="2024-03" db="EMBL/GenBank/DDBJ databases">
        <title>Human intestinal bacterial collection.</title>
        <authorList>
            <person name="Pauvert C."/>
            <person name="Hitch T.C.A."/>
            <person name="Clavel T."/>
        </authorList>
    </citation>
    <scope>NUCLEOTIDE SEQUENCE [LARGE SCALE GENOMIC DNA]</scope>
    <source>
        <strain evidence="2 3">CLA-AA-H95</strain>
    </source>
</reference>
<dbReference type="Gene3D" id="1.50.10.10">
    <property type="match status" value="1"/>
</dbReference>
<name>A0ABV1AT05_9FIRM</name>
<dbReference type="PANTHER" id="PTHR34987:SF2">
    <property type="entry name" value="B, PUTATIVE (AFU_ORTHOLOGUE AFUA_7G05040)-RELATED"/>
    <property type="match status" value="1"/>
</dbReference>
<dbReference type="InterPro" id="IPR035396">
    <property type="entry name" value="Bac_rhamnosid6H"/>
</dbReference>
<evidence type="ECO:0000313" key="2">
    <source>
        <dbReference type="EMBL" id="MEQ2360481.1"/>
    </source>
</evidence>
<comment type="caution">
    <text evidence="2">The sequence shown here is derived from an EMBL/GenBank/DDBJ whole genome shotgun (WGS) entry which is preliminary data.</text>
</comment>
<accession>A0ABV1AT05</accession>
<sequence length="169" mass="19762">MTGYISLVLSAGKSADITLTYAEAYVQEEHVGQDHVALKKDRLDQKNGHLEGYQDNYHAAGLGTQDDPEIYEPFWFRTFRFVQLHIKTGAEPLTLQRFDYQETGYPLEVSTSVKTSDESLSDIWEISERTLRRCMHETYEDCPYYEQLQYVMDSRTQILYTYPELFMSI</sequence>
<organism evidence="2 3">
    <name type="scientific">Blautia intestinihominis</name>
    <dbReference type="NCBI Taxonomy" id="3133152"/>
    <lineage>
        <taxon>Bacteria</taxon>
        <taxon>Bacillati</taxon>
        <taxon>Bacillota</taxon>
        <taxon>Clostridia</taxon>
        <taxon>Lachnospirales</taxon>
        <taxon>Lachnospiraceae</taxon>
        <taxon>Blautia</taxon>
    </lineage>
</organism>
<feature type="domain" description="Alpha-L-rhamnosidase six-hairpin glycosidase" evidence="1">
    <location>
        <begin position="112"/>
        <end position="158"/>
    </location>
</feature>
<dbReference type="Gene3D" id="2.60.120.260">
    <property type="entry name" value="Galactose-binding domain-like"/>
    <property type="match status" value="1"/>
</dbReference>
<gene>
    <name evidence="2" type="ORF">WMO75_19640</name>
</gene>
<dbReference type="Pfam" id="PF17389">
    <property type="entry name" value="Bac_rhamnosid6H"/>
    <property type="match status" value="1"/>
</dbReference>
<dbReference type="EMBL" id="JBBMEI010000191">
    <property type="protein sequence ID" value="MEQ2360481.1"/>
    <property type="molecule type" value="Genomic_DNA"/>
</dbReference>
<dbReference type="Gene3D" id="2.60.420.10">
    <property type="entry name" value="Maltose phosphorylase, domain 3"/>
    <property type="match status" value="1"/>
</dbReference>